<evidence type="ECO:0000256" key="6">
    <source>
        <dbReference type="ARBA" id="ARBA00023098"/>
    </source>
</evidence>
<dbReference type="GO" id="GO:0008915">
    <property type="term" value="F:lipid-A-disaccharide synthase activity"/>
    <property type="evidence" value="ECO:0007669"/>
    <property type="project" value="UniProtKB-EC"/>
</dbReference>
<keyword evidence="6" id="KW-0443">Lipid metabolism</keyword>
<gene>
    <name evidence="8" type="ORF">METZ01_LOCUS32026</name>
</gene>
<name>A0A381QIK8_9ZZZZ</name>
<dbReference type="GO" id="GO:0009245">
    <property type="term" value="P:lipid A biosynthetic process"/>
    <property type="evidence" value="ECO:0007669"/>
    <property type="project" value="UniProtKB-KW"/>
</dbReference>
<dbReference type="GO" id="GO:0016020">
    <property type="term" value="C:membrane"/>
    <property type="evidence" value="ECO:0007669"/>
    <property type="project" value="GOC"/>
</dbReference>
<evidence type="ECO:0000256" key="4">
    <source>
        <dbReference type="ARBA" id="ARBA00022676"/>
    </source>
</evidence>
<accession>A0A381QIK8</accession>
<dbReference type="InterPro" id="IPR003835">
    <property type="entry name" value="Glyco_trans_19"/>
</dbReference>
<keyword evidence="3" id="KW-0441">Lipid A biosynthesis</keyword>
<dbReference type="NCBIfam" id="TIGR00215">
    <property type="entry name" value="lpxB"/>
    <property type="match status" value="1"/>
</dbReference>
<dbReference type="SUPFAM" id="SSF53756">
    <property type="entry name" value="UDP-Glycosyltransferase/glycogen phosphorylase"/>
    <property type="match status" value="1"/>
</dbReference>
<comment type="catalytic activity">
    <reaction evidence="7">
        <text>a lipid X + a UDP-2-N,3-O-bis[(3R)-3-hydroxyacyl]-alpha-D-glucosamine = a lipid A disaccharide + UDP + H(+)</text>
        <dbReference type="Rhea" id="RHEA:67828"/>
        <dbReference type="ChEBI" id="CHEBI:15378"/>
        <dbReference type="ChEBI" id="CHEBI:58223"/>
        <dbReference type="ChEBI" id="CHEBI:137748"/>
        <dbReference type="ChEBI" id="CHEBI:176338"/>
        <dbReference type="ChEBI" id="CHEBI:176343"/>
        <dbReference type="EC" id="2.4.1.182"/>
    </reaction>
</comment>
<dbReference type="AlphaFoldDB" id="A0A381QIK8"/>
<keyword evidence="4" id="KW-0328">Glycosyltransferase</keyword>
<protein>
    <recommendedName>
        <fullName evidence="1">lipid-A-disaccharide synthase</fullName>
        <ecNumber evidence="1">2.4.1.182</ecNumber>
    </recommendedName>
</protein>
<evidence type="ECO:0000256" key="1">
    <source>
        <dbReference type="ARBA" id="ARBA00012687"/>
    </source>
</evidence>
<dbReference type="EMBL" id="UINC01001376">
    <property type="protein sequence ID" value="SUZ79172.1"/>
    <property type="molecule type" value="Genomic_DNA"/>
</dbReference>
<sequence length="330" mass="37416">MQQEGLNSFFEMKKISVMGIFEPLMKISELLTLRKELKEYLSVEAPDIFIGIDSPDFNLAISRHLKMQKIKTVQYVSPSIWAWRKGRIKTIEKSVDKVLTLFPFELLAYSESPVEASFVGHPLAHKIPTDFDKKEIRKNKFHINKEKMIALLPGSRKSEVKMIGEVLLKTAKLIKDLEEDACFFMPLADIGHKELIPNWEDYPWVKFSEKNSQDVLAASHVGIVTSGTASLEAALFKTPVIVVYKTSWITYLLVKPLLRIKQFSLPNLLAGSSILPELLQYEVTDKNIFNAYKDLQNNSSHHAIAAFEKIHSELKANGPDTAAKVIAEMI</sequence>
<dbReference type="EC" id="2.4.1.182" evidence="1"/>
<evidence type="ECO:0000256" key="5">
    <source>
        <dbReference type="ARBA" id="ARBA00022679"/>
    </source>
</evidence>
<evidence type="ECO:0000256" key="2">
    <source>
        <dbReference type="ARBA" id="ARBA00022516"/>
    </source>
</evidence>
<dbReference type="GO" id="GO:0005543">
    <property type="term" value="F:phospholipid binding"/>
    <property type="evidence" value="ECO:0007669"/>
    <property type="project" value="TreeGrafter"/>
</dbReference>
<evidence type="ECO:0000256" key="7">
    <source>
        <dbReference type="ARBA" id="ARBA00048975"/>
    </source>
</evidence>
<dbReference type="PANTHER" id="PTHR30372">
    <property type="entry name" value="LIPID-A-DISACCHARIDE SYNTHASE"/>
    <property type="match status" value="1"/>
</dbReference>
<proteinExistence type="predicted"/>
<dbReference type="PANTHER" id="PTHR30372:SF4">
    <property type="entry name" value="LIPID-A-DISACCHARIDE SYNTHASE, MITOCHONDRIAL-RELATED"/>
    <property type="match status" value="1"/>
</dbReference>
<evidence type="ECO:0000313" key="8">
    <source>
        <dbReference type="EMBL" id="SUZ79172.1"/>
    </source>
</evidence>
<organism evidence="8">
    <name type="scientific">marine metagenome</name>
    <dbReference type="NCBI Taxonomy" id="408172"/>
    <lineage>
        <taxon>unclassified sequences</taxon>
        <taxon>metagenomes</taxon>
        <taxon>ecological metagenomes</taxon>
    </lineage>
</organism>
<keyword evidence="2" id="KW-0444">Lipid biosynthesis</keyword>
<keyword evidence="5" id="KW-0808">Transferase</keyword>
<dbReference type="Pfam" id="PF02684">
    <property type="entry name" value="LpxB"/>
    <property type="match status" value="1"/>
</dbReference>
<evidence type="ECO:0000256" key="3">
    <source>
        <dbReference type="ARBA" id="ARBA00022556"/>
    </source>
</evidence>
<reference evidence="8" key="1">
    <citation type="submission" date="2018-05" db="EMBL/GenBank/DDBJ databases">
        <authorList>
            <person name="Lanie J.A."/>
            <person name="Ng W.-L."/>
            <person name="Kazmierczak K.M."/>
            <person name="Andrzejewski T.M."/>
            <person name="Davidsen T.M."/>
            <person name="Wayne K.J."/>
            <person name="Tettelin H."/>
            <person name="Glass J.I."/>
            <person name="Rusch D."/>
            <person name="Podicherti R."/>
            <person name="Tsui H.-C.T."/>
            <person name="Winkler M.E."/>
        </authorList>
    </citation>
    <scope>NUCLEOTIDE SEQUENCE</scope>
</reference>